<feature type="binding site" evidence="10">
    <location>
        <position position="174"/>
    </location>
    <ligand>
        <name>[4Fe-4S] cluster</name>
        <dbReference type="ChEBI" id="CHEBI:49883"/>
        <label>3</label>
    </ligand>
</feature>
<feature type="binding site" evidence="10">
    <location>
        <position position="49"/>
    </location>
    <ligand>
        <name>[4Fe-4S] cluster</name>
        <dbReference type="ChEBI" id="CHEBI:49883"/>
        <label>1</label>
    </ligand>
</feature>
<evidence type="ECO:0000256" key="8">
    <source>
        <dbReference type="ARBA" id="ARBA00023014"/>
    </source>
</evidence>
<comment type="caution">
    <text evidence="13">The sequence shown here is derived from an EMBL/GenBank/DDBJ whole genome shotgun (WGS) entry which is preliminary data.</text>
</comment>
<feature type="binding site" evidence="10">
    <location>
        <position position="181"/>
    </location>
    <ligand>
        <name>[4Fe-4S] cluster</name>
        <dbReference type="ChEBI" id="CHEBI:49883"/>
        <label>2</label>
    </ligand>
</feature>
<dbReference type="Gene3D" id="3.20.20.20">
    <property type="entry name" value="Dihydropteroate synthase-like"/>
    <property type="match status" value="1"/>
</dbReference>
<keyword evidence="2 10" id="KW-0004">4Fe-4S</keyword>
<evidence type="ECO:0000256" key="2">
    <source>
        <dbReference type="ARBA" id="ARBA00022485"/>
    </source>
</evidence>
<dbReference type="InterPro" id="IPR017896">
    <property type="entry name" value="4Fe4S_Fe-S-bd"/>
</dbReference>
<dbReference type="Gene3D" id="3.30.70.20">
    <property type="match status" value="2"/>
</dbReference>
<gene>
    <name evidence="10" type="primary">rnfB</name>
    <name evidence="13" type="ORF">I6U51_02810</name>
</gene>
<evidence type="ECO:0000256" key="5">
    <source>
        <dbReference type="ARBA" id="ARBA00022967"/>
    </source>
</evidence>
<feature type="binding site" evidence="10">
    <location>
        <position position="52"/>
    </location>
    <ligand>
        <name>[4Fe-4S] cluster</name>
        <dbReference type="ChEBI" id="CHEBI:49883"/>
        <label>1</label>
    </ligand>
</feature>
<evidence type="ECO:0000256" key="3">
    <source>
        <dbReference type="ARBA" id="ARBA00022723"/>
    </source>
</evidence>
<dbReference type="GO" id="GO:0005886">
    <property type="term" value="C:plasma membrane"/>
    <property type="evidence" value="ECO:0007669"/>
    <property type="project" value="UniProtKB-SubCell"/>
</dbReference>
<dbReference type="PANTHER" id="PTHR43560">
    <property type="entry name" value="ION-TRANSLOCATING OXIDOREDUCTASE COMPLEX SUBUNIT B"/>
    <property type="match status" value="1"/>
</dbReference>
<evidence type="ECO:0000256" key="1">
    <source>
        <dbReference type="ARBA" id="ARBA00022448"/>
    </source>
</evidence>
<feature type="binding site" evidence="10">
    <location>
        <position position="152"/>
    </location>
    <ligand>
        <name>[4Fe-4S] cluster</name>
        <dbReference type="ChEBI" id="CHEBI:49883"/>
        <label>3</label>
    </ligand>
</feature>
<dbReference type="NCBIfam" id="TIGR01944">
    <property type="entry name" value="rnfB"/>
    <property type="match status" value="1"/>
</dbReference>
<feature type="binding site" evidence="10">
    <location>
        <position position="57"/>
    </location>
    <ligand>
        <name>[4Fe-4S] cluster</name>
        <dbReference type="ChEBI" id="CHEBI:49883"/>
        <label>1</label>
    </ligand>
</feature>
<comment type="subunit">
    <text evidence="10">The complex is composed of six subunits: RnfA, RnfB, RnfC, RnfD, RnfE and RnfG.</text>
</comment>
<dbReference type="PANTHER" id="PTHR43560:SF1">
    <property type="entry name" value="ION-TRANSLOCATING OXIDOREDUCTASE COMPLEX SUBUNIT B"/>
    <property type="match status" value="1"/>
</dbReference>
<keyword evidence="9 10" id="KW-0472">Membrane</keyword>
<dbReference type="InterPro" id="IPR011005">
    <property type="entry name" value="Dihydropteroate_synth-like_sf"/>
</dbReference>
<feature type="binding site" evidence="10">
    <location>
        <position position="171"/>
    </location>
    <ligand>
        <name>[4Fe-4S] cluster</name>
        <dbReference type="ChEBI" id="CHEBI:49883"/>
        <label>3</label>
    </ligand>
</feature>
<dbReference type="InterPro" id="IPR017900">
    <property type="entry name" value="4Fe4S_Fe_S_CS"/>
</dbReference>
<feature type="domain" description="4Fe-4S" evidence="12">
    <location>
        <begin position="32"/>
        <end position="91"/>
    </location>
</feature>
<dbReference type="HAMAP" id="MF_00463">
    <property type="entry name" value="RsxB_RnfB"/>
    <property type="match status" value="1"/>
</dbReference>
<comment type="caution">
    <text evidence="10">Lacks conserved residue(s) required for the propagation of feature annotation.</text>
</comment>
<dbReference type="Pfam" id="PF14697">
    <property type="entry name" value="Fer4_21"/>
    <property type="match status" value="1"/>
</dbReference>
<feature type="domain" description="4Fe-4S ferredoxin-type" evidence="11">
    <location>
        <begin position="162"/>
        <end position="191"/>
    </location>
</feature>
<comment type="function">
    <text evidence="10">Part of a membrane-bound complex that couples electron transfer with translocation of ions across the membrane.</text>
</comment>
<dbReference type="CDD" id="cd10549">
    <property type="entry name" value="MtMvhB_like"/>
    <property type="match status" value="1"/>
</dbReference>
<organism evidence="13 14">
    <name type="scientific">Clostridium aciditolerans</name>
    <dbReference type="NCBI Taxonomy" id="339861"/>
    <lineage>
        <taxon>Bacteria</taxon>
        <taxon>Bacillati</taxon>
        <taxon>Bacillota</taxon>
        <taxon>Clostridia</taxon>
        <taxon>Eubacteriales</taxon>
        <taxon>Clostridiaceae</taxon>
        <taxon>Clostridium</taxon>
    </lineage>
</organism>
<comment type="similarity">
    <text evidence="10">Belongs to the 4Fe4S bacterial-type ferredoxin family. RnfB subfamily.</text>
</comment>
<feature type="binding site" evidence="10">
    <location>
        <position position="148"/>
    </location>
    <ligand>
        <name>[4Fe-4S] cluster</name>
        <dbReference type="ChEBI" id="CHEBI:49883"/>
        <label>2</label>
    </ligand>
</feature>
<dbReference type="InterPro" id="IPR010207">
    <property type="entry name" value="Elect_transpt_cplx_RnfB/RsxB"/>
</dbReference>
<dbReference type="PROSITE" id="PS51379">
    <property type="entry name" value="4FE4S_FER_2"/>
    <property type="match status" value="3"/>
</dbReference>
<dbReference type="SUPFAM" id="SSF54862">
    <property type="entry name" value="4Fe-4S ferredoxins"/>
    <property type="match status" value="3"/>
</dbReference>
<evidence type="ECO:0000259" key="11">
    <source>
        <dbReference type="PROSITE" id="PS51379"/>
    </source>
</evidence>
<dbReference type="PROSITE" id="PS00198">
    <property type="entry name" value="4FE4S_FER_1"/>
    <property type="match status" value="2"/>
</dbReference>
<comment type="cofactor">
    <cofactor evidence="10">
        <name>[4Fe-4S] cluster</name>
        <dbReference type="ChEBI" id="CHEBI:49883"/>
    </cofactor>
    <text evidence="10">Binds 3 [4Fe-4S] clusters.</text>
</comment>
<dbReference type="Proteomes" id="UP000622687">
    <property type="component" value="Unassembled WGS sequence"/>
</dbReference>
<dbReference type="Pfam" id="PF00037">
    <property type="entry name" value="Fer4"/>
    <property type="match status" value="1"/>
</dbReference>
<evidence type="ECO:0000256" key="6">
    <source>
        <dbReference type="ARBA" id="ARBA00022982"/>
    </source>
</evidence>
<evidence type="ECO:0000259" key="12">
    <source>
        <dbReference type="PROSITE" id="PS51656"/>
    </source>
</evidence>
<keyword evidence="5 10" id="KW-1278">Translocase</keyword>
<dbReference type="Pfam" id="PF04060">
    <property type="entry name" value="FeS"/>
    <property type="match status" value="1"/>
</dbReference>
<keyword evidence="6 10" id="KW-0249">Electron transport</keyword>
<feature type="domain" description="4Fe-4S ferredoxin-type" evidence="11">
    <location>
        <begin position="204"/>
        <end position="235"/>
    </location>
</feature>
<dbReference type="PROSITE" id="PS51656">
    <property type="entry name" value="4FE4S"/>
    <property type="match status" value="1"/>
</dbReference>
<evidence type="ECO:0000313" key="13">
    <source>
        <dbReference type="EMBL" id="MBI6871638.1"/>
    </source>
</evidence>
<name>A0A934HQX6_9CLOT</name>
<dbReference type="GO" id="GO:0051539">
    <property type="term" value="F:4 iron, 4 sulfur cluster binding"/>
    <property type="evidence" value="ECO:0007669"/>
    <property type="project" value="UniProtKB-UniRule"/>
</dbReference>
<feature type="binding site" evidence="10">
    <location>
        <position position="177"/>
    </location>
    <ligand>
        <name>[4Fe-4S] cluster</name>
        <dbReference type="ChEBI" id="CHEBI:49883"/>
        <label>3</label>
    </ligand>
</feature>
<evidence type="ECO:0000313" key="14">
    <source>
        <dbReference type="Proteomes" id="UP000622687"/>
    </source>
</evidence>
<evidence type="ECO:0000256" key="4">
    <source>
        <dbReference type="ARBA" id="ARBA00022737"/>
    </source>
</evidence>
<keyword evidence="7 10" id="KW-0408">Iron</keyword>
<proteinExistence type="inferred from homology"/>
<dbReference type="InterPro" id="IPR007202">
    <property type="entry name" value="4Fe-4S_dom"/>
</dbReference>
<keyword evidence="4 10" id="KW-0677">Repeat</keyword>
<keyword evidence="3 10" id="KW-0479">Metal-binding</keyword>
<accession>A0A934HQX6</accession>
<keyword evidence="10" id="KW-1003">Cell membrane</keyword>
<evidence type="ECO:0000256" key="10">
    <source>
        <dbReference type="HAMAP-Rule" id="MF_00463"/>
    </source>
</evidence>
<feature type="region of interest" description="Hydrophobic" evidence="10">
    <location>
        <begin position="1"/>
        <end position="26"/>
    </location>
</feature>
<dbReference type="AlphaFoldDB" id="A0A934HQX6"/>
<keyword evidence="8 10" id="KW-0411">Iron-sulfur</keyword>
<dbReference type="InterPro" id="IPR050395">
    <property type="entry name" value="4Fe4S_Ferredoxin_RnfB"/>
</dbReference>
<protein>
    <recommendedName>
        <fullName evidence="10">Ion-translocating oxidoreductase complex subunit B</fullName>
        <ecNumber evidence="10">7.-.-.-</ecNumber>
    </recommendedName>
    <alternativeName>
        <fullName evidence="10">Rnf electron transport complex subunit B</fullName>
    </alternativeName>
</protein>
<dbReference type="GO" id="GO:0046872">
    <property type="term" value="F:metal ion binding"/>
    <property type="evidence" value="ECO:0007669"/>
    <property type="project" value="UniProtKB-KW"/>
</dbReference>
<feature type="binding site" evidence="10">
    <location>
        <position position="142"/>
    </location>
    <ligand>
        <name>[4Fe-4S] cluster</name>
        <dbReference type="ChEBI" id="CHEBI:49883"/>
        <label>2</label>
    </ligand>
</feature>
<comment type="subcellular location">
    <subcellularLocation>
        <location evidence="10">Cell membrane</location>
    </subcellularLocation>
</comment>
<keyword evidence="1 10" id="KW-0813">Transport</keyword>
<feature type="binding site" evidence="10">
    <location>
        <position position="138"/>
    </location>
    <ligand>
        <name>[4Fe-4S] cluster</name>
        <dbReference type="ChEBI" id="CHEBI:49883"/>
        <label>2</label>
    </ligand>
</feature>
<dbReference type="GO" id="GO:0022900">
    <property type="term" value="P:electron transport chain"/>
    <property type="evidence" value="ECO:0007669"/>
    <property type="project" value="UniProtKB-UniRule"/>
</dbReference>
<keyword evidence="14" id="KW-1185">Reference proteome</keyword>
<dbReference type="EC" id="7.-.-.-" evidence="10"/>
<evidence type="ECO:0000256" key="7">
    <source>
        <dbReference type="ARBA" id="ARBA00023004"/>
    </source>
</evidence>
<feature type="binding site" evidence="10">
    <location>
        <position position="74"/>
    </location>
    <ligand>
        <name>[4Fe-4S] cluster</name>
        <dbReference type="ChEBI" id="CHEBI:49883"/>
        <label>1</label>
    </ligand>
</feature>
<evidence type="ECO:0000256" key="9">
    <source>
        <dbReference type="ARBA" id="ARBA00023136"/>
    </source>
</evidence>
<feature type="domain" description="4Fe-4S ferredoxin-type" evidence="11">
    <location>
        <begin position="236"/>
        <end position="264"/>
    </location>
</feature>
<dbReference type="GO" id="GO:0009055">
    <property type="term" value="F:electron transfer activity"/>
    <property type="evidence" value="ECO:0007669"/>
    <property type="project" value="InterPro"/>
</dbReference>
<sequence length="264" mass="27246">MKELLFAVITLGGLGLLFGIILGYSSKKFAVEVDEKVPLIKECLPGANCGGCGYAGCDAYAQAVADEIAATNCCAAAGAAVAEKIAEIMGVSINAGEANVAFVKCKGTCDKAKEKGIYYGIANCIDAVNIPGGGSKACEFGCLGLGSCVEACKFDALNIINDVAVIDEDKCIGCGACVKTCPKKVIDLLPVSKKVEIGCNSKTKGIEVKNNCSVGCISCGLCARNCPEEAIEMINNLPVINHDKCVGCGICIEKCPTHAIVNRK</sequence>
<reference evidence="13" key="1">
    <citation type="submission" date="2020-12" db="EMBL/GenBank/DDBJ databases">
        <title>Clostridium thailandense sp. nov., a novel acetogenic bacterium isolated from peat land soil in Thailand.</title>
        <authorList>
            <person name="Chaikitkaew S."/>
            <person name="Birkeland N.K."/>
        </authorList>
    </citation>
    <scope>NUCLEOTIDE SEQUENCE</scope>
    <source>
        <strain evidence="13">DSM 17425</strain>
    </source>
</reference>
<dbReference type="EMBL" id="JAEEGB010000004">
    <property type="protein sequence ID" value="MBI6871638.1"/>
    <property type="molecule type" value="Genomic_DNA"/>
</dbReference>
<dbReference type="RefSeq" id="WP_211141092.1">
    <property type="nucleotide sequence ID" value="NZ_JAEEGB010000004.1"/>
</dbReference>